<organism evidence="2 3">
    <name type="scientific">Asticcacaulis excentricus</name>
    <dbReference type="NCBI Taxonomy" id="78587"/>
    <lineage>
        <taxon>Bacteria</taxon>
        <taxon>Pseudomonadati</taxon>
        <taxon>Pseudomonadota</taxon>
        <taxon>Alphaproteobacteria</taxon>
        <taxon>Caulobacterales</taxon>
        <taxon>Caulobacteraceae</taxon>
        <taxon>Asticcacaulis</taxon>
    </lineage>
</organism>
<dbReference type="AlphaFoldDB" id="A0A3G9G062"/>
<dbReference type="NCBIfam" id="TIGR00778">
    <property type="entry name" value="ahpD_dom"/>
    <property type="match status" value="1"/>
</dbReference>
<name>A0A3G9G062_9CAUL</name>
<accession>A0A3G9G062</accession>
<dbReference type="OrthoDB" id="1683318at2"/>
<evidence type="ECO:0000313" key="2">
    <source>
        <dbReference type="EMBL" id="BBF80006.1"/>
    </source>
</evidence>
<dbReference type="InterPro" id="IPR004675">
    <property type="entry name" value="AhpD_core"/>
</dbReference>
<reference evidence="3" key="1">
    <citation type="journal article" date="2017" name="Biotechnol. Biofuels">
        <title>Evaluation of environmental bacterial communities as a factor affecting the growth of duckweed Lemna minor.</title>
        <authorList>
            <person name="Ishizawa H."/>
            <person name="Kuroda M."/>
            <person name="Morikawa M."/>
            <person name="Ike M."/>
        </authorList>
    </citation>
    <scope>NUCLEOTIDE SEQUENCE [LARGE SCALE GENOMIC DNA]</scope>
    <source>
        <strain evidence="3">M6</strain>
    </source>
</reference>
<dbReference type="EMBL" id="AP018827">
    <property type="protein sequence ID" value="BBF80006.1"/>
    <property type="molecule type" value="Genomic_DNA"/>
</dbReference>
<dbReference type="InterPro" id="IPR003779">
    <property type="entry name" value="CMD-like"/>
</dbReference>
<dbReference type="EC" id="4.1.1.44" evidence="2"/>
<reference evidence="3" key="2">
    <citation type="journal article" date="2017" name="Plant Physiol. Biochem.">
        <title>Differential oxidative and antioxidative response of duckweed Lemna minor toward plant growth promoting/inhibiting bacteria.</title>
        <authorList>
            <person name="Ishizawa H."/>
            <person name="Kuroda M."/>
            <person name="Morikawa M."/>
            <person name="Ike M."/>
        </authorList>
    </citation>
    <scope>NUCLEOTIDE SEQUENCE [LARGE SCALE GENOMIC DNA]</scope>
    <source>
        <strain evidence="3">M6</strain>
    </source>
</reference>
<evidence type="ECO:0000259" key="1">
    <source>
        <dbReference type="Pfam" id="PF02627"/>
    </source>
</evidence>
<dbReference type="InterPro" id="IPR029032">
    <property type="entry name" value="AhpD-like"/>
</dbReference>
<evidence type="ECO:0000313" key="3">
    <source>
        <dbReference type="Proteomes" id="UP000278756"/>
    </source>
</evidence>
<dbReference type="Gene3D" id="1.20.1290.10">
    <property type="entry name" value="AhpD-like"/>
    <property type="match status" value="1"/>
</dbReference>
<proteinExistence type="predicted"/>
<gene>
    <name evidence="2" type="ORF">EM6_0584</name>
</gene>
<feature type="domain" description="Carboxymuconolactone decarboxylase-like" evidence="1">
    <location>
        <begin position="24"/>
        <end position="105"/>
    </location>
</feature>
<dbReference type="PANTHER" id="PTHR33930">
    <property type="entry name" value="ALKYL HYDROPEROXIDE REDUCTASE AHPD"/>
    <property type="match status" value="1"/>
</dbReference>
<dbReference type="Pfam" id="PF02627">
    <property type="entry name" value="CMD"/>
    <property type="match status" value="1"/>
</dbReference>
<protein>
    <submittedName>
        <fullName evidence="2">Possible carboxymuconolactone decarboxylase family protein</fullName>
        <ecNumber evidence="2">4.1.1.44</ecNumber>
    </submittedName>
</protein>
<keyword evidence="2" id="KW-0456">Lyase</keyword>
<dbReference type="GO" id="GO:0047575">
    <property type="term" value="F:4-carboxymuconolactone decarboxylase activity"/>
    <property type="evidence" value="ECO:0007669"/>
    <property type="project" value="UniProtKB-EC"/>
</dbReference>
<dbReference type="RefSeq" id="WP_126420231.1">
    <property type="nucleotide sequence ID" value="NZ_AP018827.1"/>
</dbReference>
<dbReference type="Proteomes" id="UP000278756">
    <property type="component" value="Chromosome 1"/>
</dbReference>
<sequence length="120" mass="12555">MSKSYPEITARLSANIKTLRKDIPETMGGFSALAKAATADGALDKRMKEFIALAIGVATRCDGCIGYHTEALVRLGATKQEVEEVLGMAIYMGGGPSLMYAADALMAFEQYSGAGGAQAV</sequence>
<dbReference type="GO" id="GO:0051920">
    <property type="term" value="F:peroxiredoxin activity"/>
    <property type="evidence" value="ECO:0007669"/>
    <property type="project" value="InterPro"/>
</dbReference>
<dbReference type="SUPFAM" id="SSF69118">
    <property type="entry name" value="AhpD-like"/>
    <property type="match status" value="1"/>
</dbReference>
<dbReference type="PANTHER" id="PTHR33930:SF2">
    <property type="entry name" value="BLR3452 PROTEIN"/>
    <property type="match status" value="1"/>
</dbReference>